<keyword evidence="1" id="KW-0812">Transmembrane</keyword>
<keyword evidence="3" id="KW-1185">Reference proteome</keyword>
<evidence type="ECO:0000256" key="1">
    <source>
        <dbReference type="SAM" id="Phobius"/>
    </source>
</evidence>
<accession>A0A9R1X8H0</accession>
<keyword evidence="1" id="KW-1133">Transmembrane helix</keyword>
<protein>
    <submittedName>
        <fullName evidence="2">Uncharacterized protein</fullName>
    </submittedName>
</protein>
<feature type="transmembrane region" description="Helical" evidence="1">
    <location>
        <begin position="85"/>
        <end position="104"/>
    </location>
</feature>
<proteinExistence type="predicted"/>
<comment type="caution">
    <text evidence="2">The sequence shown here is derived from an EMBL/GenBank/DDBJ whole genome shotgun (WGS) entry which is preliminary data.</text>
</comment>
<gene>
    <name evidence="2" type="ORF">LSAT_V11C500243400</name>
</gene>
<dbReference type="EMBL" id="NBSK02000005">
    <property type="protein sequence ID" value="KAJ0202764.1"/>
    <property type="molecule type" value="Genomic_DNA"/>
</dbReference>
<reference evidence="2 3" key="1">
    <citation type="journal article" date="2017" name="Nat. Commun.">
        <title>Genome assembly with in vitro proximity ligation data and whole-genome triplication in lettuce.</title>
        <authorList>
            <person name="Reyes-Chin-Wo S."/>
            <person name="Wang Z."/>
            <person name="Yang X."/>
            <person name="Kozik A."/>
            <person name="Arikit S."/>
            <person name="Song C."/>
            <person name="Xia L."/>
            <person name="Froenicke L."/>
            <person name="Lavelle D.O."/>
            <person name="Truco M.J."/>
            <person name="Xia R."/>
            <person name="Zhu S."/>
            <person name="Xu C."/>
            <person name="Xu H."/>
            <person name="Xu X."/>
            <person name="Cox K."/>
            <person name="Korf I."/>
            <person name="Meyers B.C."/>
            <person name="Michelmore R.W."/>
        </authorList>
    </citation>
    <scope>NUCLEOTIDE SEQUENCE [LARGE SCALE GENOMIC DNA]</scope>
    <source>
        <strain evidence="3">cv. Salinas</strain>
        <tissue evidence="2">Seedlings</tissue>
    </source>
</reference>
<evidence type="ECO:0000313" key="3">
    <source>
        <dbReference type="Proteomes" id="UP000235145"/>
    </source>
</evidence>
<sequence length="114" mass="13122">MIMRVYKNESQSSLSSLSFWSSSILRSSSISSRNHNKKWCFVFVGSKCRFIGWFDGPICERSKAIIPGLLRSINKLKSQNTRLKCYLLCSWVLFVFVLGISTRLKQLHLLSQVV</sequence>
<evidence type="ECO:0000313" key="2">
    <source>
        <dbReference type="EMBL" id="KAJ0202764.1"/>
    </source>
</evidence>
<name>A0A9R1X8H0_LACSA</name>
<dbReference type="AlphaFoldDB" id="A0A9R1X8H0"/>
<dbReference type="Proteomes" id="UP000235145">
    <property type="component" value="Unassembled WGS sequence"/>
</dbReference>
<organism evidence="2 3">
    <name type="scientific">Lactuca sativa</name>
    <name type="common">Garden lettuce</name>
    <dbReference type="NCBI Taxonomy" id="4236"/>
    <lineage>
        <taxon>Eukaryota</taxon>
        <taxon>Viridiplantae</taxon>
        <taxon>Streptophyta</taxon>
        <taxon>Embryophyta</taxon>
        <taxon>Tracheophyta</taxon>
        <taxon>Spermatophyta</taxon>
        <taxon>Magnoliopsida</taxon>
        <taxon>eudicotyledons</taxon>
        <taxon>Gunneridae</taxon>
        <taxon>Pentapetalae</taxon>
        <taxon>asterids</taxon>
        <taxon>campanulids</taxon>
        <taxon>Asterales</taxon>
        <taxon>Asteraceae</taxon>
        <taxon>Cichorioideae</taxon>
        <taxon>Cichorieae</taxon>
        <taxon>Lactucinae</taxon>
        <taxon>Lactuca</taxon>
    </lineage>
</organism>
<keyword evidence="1" id="KW-0472">Membrane</keyword>